<evidence type="ECO:0000313" key="10">
    <source>
        <dbReference type="WBParaSite" id="SMRG1_16230.2"/>
    </source>
</evidence>
<dbReference type="AlphaFoldDB" id="A0AA84Z912"/>
<dbReference type="WBParaSite" id="SMRG1_16230.2">
    <property type="protein sequence ID" value="SMRG1_16230.2"/>
    <property type="gene ID" value="SMRG1_16230"/>
</dbReference>
<feature type="region of interest" description="Disordered" evidence="7">
    <location>
        <begin position="303"/>
        <end position="327"/>
    </location>
</feature>
<dbReference type="GO" id="GO:0010629">
    <property type="term" value="P:negative regulation of gene expression"/>
    <property type="evidence" value="ECO:0007669"/>
    <property type="project" value="UniProtKB-ARBA"/>
</dbReference>
<dbReference type="PANTHER" id="PTHR12801:SF115">
    <property type="entry name" value="FI18136P1-RELATED"/>
    <property type="match status" value="1"/>
</dbReference>
<feature type="region of interest" description="Disordered" evidence="7">
    <location>
        <begin position="169"/>
        <end position="188"/>
    </location>
</feature>
<feature type="region of interest" description="Disordered" evidence="7">
    <location>
        <begin position="197"/>
        <end position="221"/>
    </location>
</feature>
<evidence type="ECO:0000256" key="1">
    <source>
        <dbReference type="ARBA" id="ARBA00004123"/>
    </source>
</evidence>
<evidence type="ECO:0000256" key="6">
    <source>
        <dbReference type="ARBA" id="ARBA00023242"/>
    </source>
</evidence>
<dbReference type="GO" id="GO:0005634">
    <property type="term" value="C:nucleus"/>
    <property type="evidence" value="ECO:0007669"/>
    <property type="project" value="UniProtKB-SubCell"/>
</dbReference>
<dbReference type="SUPFAM" id="SSF53098">
    <property type="entry name" value="Ribonuclease H-like"/>
    <property type="match status" value="1"/>
</dbReference>
<keyword evidence="3" id="KW-0540">Nuclease</keyword>
<evidence type="ECO:0000256" key="7">
    <source>
        <dbReference type="SAM" id="MobiDB-lite"/>
    </source>
</evidence>
<name>A0AA84Z912_9TREM</name>
<dbReference type="GO" id="GO:0004527">
    <property type="term" value="F:exonuclease activity"/>
    <property type="evidence" value="ECO:0007669"/>
    <property type="project" value="UniProtKB-KW"/>
</dbReference>
<accession>A0AA84Z912</accession>
<protein>
    <submittedName>
        <fullName evidence="10">Exonuclease domain-containing protein</fullName>
    </submittedName>
</protein>
<dbReference type="InterPro" id="IPR013520">
    <property type="entry name" value="Ribonucl_H"/>
</dbReference>
<dbReference type="Gene3D" id="3.30.420.10">
    <property type="entry name" value="Ribonuclease H-like superfamily/Ribonuclease H"/>
    <property type="match status" value="1"/>
</dbReference>
<feature type="compositionally biased region" description="Basic and acidic residues" evidence="7">
    <location>
        <begin position="310"/>
        <end position="322"/>
    </location>
</feature>
<keyword evidence="5" id="KW-0269">Exonuclease</keyword>
<dbReference type="PANTHER" id="PTHR12801">
    <property type="entry name" value="RNA EXONUCLEASE REXO1 / RECO3 FAMILY MEMBER-RELATED"/>
    <property type="match status" value="1"/>
</dbReference>
<evidence type="ECO:0000256" key="4">
    <source>
        <dbReference type="ARBA" id="ARBA00022801"/>
    </source>
</evidence>
<comment type="subcellular location">
    <subcellularLocation>
        <location evidence="1">Nucleus</location>
    </subcellularLocation>
</comment>
<dbReference type="GO" id="GO:0003676">
    <property type="term" value="F:nucleic acid binding"/>
    <property type="evidence" value="ECO:0007669"/>
    <property type="project" value="InterPro"/>
</dbReference>
<dbReference type="InterPro" id="IPR034922">
    <property type="entry name" value="REX1-like_exo"/>
</dbReference>
<keyword evidence="6" id="KW-0539">Nucleus</keyword>
<keyword evidence="4" id="KW-0378">Hydrolase</keyword>
<dbReference type="InterPro" id="IPR036397">
    <property type="entry name" value="RNaseH_sf"/>
</dbReference>
<dbReference type="Proteomes" id="UP000050790">
    <property type="component" value="Unassembled WGS sequence"/>
</dbReference>
<dbReference type="Pfam" id="PF15870">
    <property type="entry name" value="EloA-BP1"/>
    <property type="match status" value="1"/>
</dbReference>
<evidence type="ECO:0000256" key="5">
    <source>
        <dbReference type="ARBA" id="ARBA00022839"/>
    </source>
</evidence>
<evidence type="ECO:0000259" key="8">
    <source>
        <dbReference type="SMART" id="SM00479"/>
    </source>
</evidence>
<evidence type="ECO:0000256" key="2">
    <source>
        <dbReference type="ARBA" id="ARBA00006357"/>
    </source>
</evidence>
<dbReference type="CDD" id="cd06145">
    <property type="entry name" value="REX1_like"/>
    <property type="match status" value="1"/>
</dbReference>
<proteinExistence type="inferred from homology"/>
<organism evidence="9 10">
    <name type="scientific">Schistosoma margrebowiei</name>
    <dbReference type="NCBI Taxonomy" id="48269"/>
    <lineage>
        <taxon>Eukaryota</taxon>
        <taxon>Metazoa</taxon>
        <taxon>Spiralia</taxon>
        <taxon>Lophotrochozoa</taxon>
        <taxon>Platyhelminthes</taxon>
        <taxon>Trematoda</taxon>
        <taxon>Digenea</taxon>
        <taxon>Strigeidida</taxon>
        <taxon>Schistosomatoidea</taxon>
        <taxon>Schistosomatidae</taxon>
        <taxon>Schistosoma</taxon>
    </lineage>
</organism>
<comment type="similarity">
    <text evidence="2">Belongs to the REXO1/REXO3 family.</text>
</comment>
<dbReference type="SMART" id="SM00479">
    <property type="entry name" value="EXOIII"/>
    <property type="match status" value="1"/>
</dbReference>
<reference evidence="10" key="1">
    <citation type="submission" date="2023-11" db="UniProtKB">
        <authorList>
            <consortium name="WormBaseParasite"/>
        </authorList>
    </citation>
    <scope>IDENTIFICATION</scope>
</reference>
<dbReference type="InterPro" id="IPR047021">
    <property type="entry name" value="REXO1/3/4-like"/>
</dbReference>
<sequence length="814" mass="91842">MFPTSGFFQELLCPAFSEGNCDRPYCHFNHFDGQSVPEENILSITKSCKPSVDPVYKPTPISVLEKRTENSQNYLDIEYNKNATCVQSVYEEPIPVYQPTPISELEKYAPNSLSDYGFSKGFIPQDQPSYSPVVKIKTIPSPSPFLYQPSPSVTESSASSYAKEVININVDSDEDTPSPTVAQDNPGDLRTVSVAKGVQNSQNDKLKTHGSPIHNEKSKRKVKVVKNKEITIPNELNITKTSDEKSVDSTDKDNEDDSNCTLSKRQKILSLYQDLYGDIDNDSSVDKNSLRKNASKSATLIPPYMSPVLKKPETASTDKKSDNVIASRNVQHEYVTRPRIPLRKSDKIPMPIRTRYLDQFIEECLVIYDHPSDAYKRALEDEQSCHDKAGSRMAYLNAVIQRLKCLKAEKKSIQLGENSKISSSLTVVTRPAVTSSHLSAYDSNNNAKKDDAEEKLDCLVKGPLLYSQLTSYLLSEEDLLANGYPLELVENDTIIRGKAALCLPENKNQLYGNCQSNERVCCRCGTRFLVDEYGYSLTQGECIYHWGKAVKQRSFGQGFDLRYLCCNGDIGQPGCQICPKGHVHDANKWLDNEGFVITLPPLPKSQEYDEDNDNNSSCNVYALDCEMVYTTGGCELARITIINSKLQVILDEFVCPDNPIIDCNSRFSGLKLEDIEQAKYHITDIQAKLLHLFDSDTILIGHSLESDLTALKLIHKKIVDTSIVFPHRLGLPKKRALRNLVSEILQQIIQQDEWSQQYGGCCCLHATCSTQSQRRFTLWKVEFFLIKLICDYTIKYKHFLFHPILLLHFKSLMH</sequence>
<dbReference type="InterPro" id="IPR031736">
    <property type="entry name" value="REXO1-like_dom"/>
</dbReference>
<dbReference type="FunFam" id="3.30.420.10:FF:000031">
    <property type="entry name" value="RNA exonuclease 1"/>
    <property type="match status" value="1"/>
</dbReference>
<evidence type="ECO:0000313" key="9">
    <source>
        <dbReference type="Proteomes" id="UP000050790"/>
    </source>
</evidence>
<feature type="domain" description="Exonuclease" evidence="8">
    <location>
        <begin position="619"/>
        <end position="781"/>
    </location>
</feature>
<evidence type="ECO:0000256" key="3">
    <source>
        <dbReference type="ARBA" id="ARBA00022722"/>
    </source>
</evidence>
<dbReference type="InterPro" id="IPR012337">
    <property type="entry name" value="RNaseH-like_sf"/>
</dbReference>